<keyword evidence="1" id="KW-0677">Repeat</keyword>
<organism evidence="5 6">
    <name type="scientific">Polarella glacialis</name>
    <name type="common">Dinoflagellate</name>
    <dbReference type="NCBI Taxonomy" id="89957"/>
    <lineage>
        <taxon>Eukaryota</taxon>
        <taxon>Sar</taxon>
        <taxon>Alveolata</taxon>
        <taxon>Dinophyceae</taxon>
        <taxon>Suessiales</taxon>
        <taxon>Suessiaceae</taxon>
        <taxon>Polarella</taxon>
    </lineage>
</organism>
<dbReference type="InterPro" id="IPR036869">
    <property type="entry name" value="J_dom_sf"/>
</dbReference>
<gene>
    <name evidence="5" type="ORF">PGLA2088_LOCUS30731</name>
</gene>
<dbReference type="SMART" id="SM00248">
    <property type="entry name" value="ANK"/>
    <property type="match status" value="4"/>
</dbReference>
<dbReference type="SUPFAM" id="SSF48403">
    <property type="entry name" value="Ankyrin repeat"/>
    <property type="match status" value="1"/>
</dbReference>
<dbReference type="PROSITE" id="PS50297">
    <property type="entry name" value="ANK_REP_REGION"/>
    <property type="match status" value="1"/>
</dbReference>
<dbReference type="CDD" id="cd06257">
    <property type="entry name" value="DnaJ"/>
    <property type="match status" value="1"/>
</dbReference>
<dbReference type="EMBL" id="CAJNNW010028957">
    <property type="protein sequence ID" value="CAE8698421.1"/>
    <property type="molecule type" value="Genomic_DNA"/>
</dbReference>
<feature type="domain" description="J" evidence="4">
    <location>
        <begin position="1"/>
        <end position="58"/>
    </location>
</feature>
<protein>
    <recommendedName>
        <fullName evidence="4">J domain-containing protein</fullName>
    </recommendedName>
</protein>
<dbReference type="PANTHER" id="PTHR24171">
    <property type="entry name" value="ANKYRIN REPEAT DOMAIN-CONTAINING PROTEIN 39-RELATED"/>
    <property type="match status" value="1"/>
</dbReference>
<feature type="repeat" description="ANK" evidence="3">
    <location>
        <begin position="102"/>
        <end position="134"/>
    </location>
</feature>
<evidence type="ECO:0000313" key="6">
    <source>
        <dbReference type="Proteomes" id="UP000626109"/>
    </source>
</evidence>
<evidence type="ECO:0000256" key="2">
    <source>
        <dbReference type="ARBA" id="ARBA00023043"/>
    </source>
</evidence>
<dbReference type="InterPro" id="IPR036770">
    <property type="entry name" value="Ankyrin_rpt-contain_sf"/>
</dbReference>
<reference evidence="5" key="1">
    <citation type="submission" date="2021-02" db="EMBL/GenBank/DDBJ databases">
        <authorList>
            <person name="Dougan E. K."/>
            <person name="Rhodes N."/>
            <person name="Thang M."/>
            <person name="Chan C."/>
        </authorList>
    </citation>
    <scope>NUCLEOTIDE SEQUENCE</scope>
</reference>
<dbReference type="PROSITE" id="PS50076">
    <property type="entry name" value="DNAJ_2"/>
    <property type="match status" value="1"/>
</dbReference>
<dbReference type="Proteomes" id="UP000626109">
    <property type="component" value="Unassembled WGS sequence"/>
</dbReference>
<evidence type="ECO:0000256" key="1">
    <source>
        <dbReference type="ARBA" id="ARBA00022737"/>
    </source>
</evidence>
<evidence type="ECO:0000256" key="3">
    <source>
        <dbReference type="PROSITE-ProRule" id="PRU00023"/>
    </source>
</evidence>
<keyword evidence="2 3" id="KW-0040">ANK repeat</keyword>
<evidence type="ECO:0000259" key="4">
    <source>
        <dbReference type="PROSITE" id="PS50076"/>
    </source>
</evidence>
<name>A0A813K6P1_POLGL</name>
<evidence type="ECO:0000313" key="5">
    <source>
        <dbReference type="EMBL" id="CAE8698421.1"/>
    </source>
</evidence>
<dbReference type="PROSITE" id="PS50088">
    <property type="entry name" value="ANK_REPEAT"/>
    <property type="match status" value="1"/>
</dbReference>
<proteinExistence type="predicted"/>
<accession>A0A813K6P1</accession>
<dbReference type="Gene3D" id="1.25.40.20">
    <property type="entry name" value="Ankyrin repeat-containing domain"/>
    <property type="match status" value="2"/>
</dbReference>
<sequence length="341" mass="37151">MEHFPVALRSDAAALRRCYLRLALMHHPDKQAPEGREAATLRFQRIQAAYEQLDATIKGFPGQPARARVKTVLSAACELGDAAEVRRLLAARCAAVHDADDQGVLPLMFAAKGGSAEVCQLLLDARADVHAANPIGWTALFWAALHGQMSAMEVLRAAGAIISDKLLILVCYTGNAGALEALIASTASAQQARCLCTDESRQNLLHLAVSGLAYEKNAAEAHFRCVQLLLEVHCDVSATEVRGRTVLQHYIMDNHWQSEGLEHKAIHLQAVRCLCVARADPLSEGLLGRSAVAIADGSKLRLLQQELARCRHAGTMVTVERTLPLWMRLASCICGTSWWQR</sequence>
<dbReference type="AlphaFoldDB" id="A0A813K6P1"/>
<dbReference type="SUPFAM" id="SSF46565">
    <property type="entry name" value="Chaperone J-domain"/>
    <property type="match status" value="1"/>
</dbReference>
<dbReference type="SMART" id="SM00271">
    <property type="entry name" value="DnaJ"/>
    <property type="match status" value="1"/>
</dbReference>
<dbReference type="InterPro" id="IPR002110">
    <property type="entry name" value="Ankyrin_rpt"/>
</dbReference>
<dbReference type="InterPro" id="IPR001623">
    <property type="entry name" value="DnaJ_domain"/>
</dbReference>
<comment type="caution">
    <text evidence="5">The sequence shown here is derived from an EMBL/GenBank/DDBJ whole genome shotgun (WGS) entry which is preliminary data.</text>
</comment>
<dbReference type="Pfam" id="PF12796">
    <property type="entry name" value="Ank_2"/>
    <property type="match status" value="1"/>
</dbReference>
<dbReference type="Gene3D" id="1.10.287.110">
    <property type="entry name" value="DnaJ domain"/>
    <property type="match status" value="1"/>
</dbReference>
<dbReference type="Pfam" id="PF00226">
    <property type="entry name" value="DnaJ"/>
    <property type="match status" value="1"/>
</dbReference>